<gene>
    <name evidence="1" type="ORF">GCU54_18895</name>
</gene>
<dbReference type="PANTHER" id="PTHR48228">
    <property type="entry name" value="SUCCINYL-COA--D-CITRAMALATE COA-TRANSFERASE"/>
    <property type="match status" value="1"/>
</dbReference>
<proteinExistence type="predicted"/>
<keyword evidence="1" id="KW-0808">Transferase</keyword>
<evidence type="ECO:0000313" key="1">
    <source>
        <dbReference type="EMBL" id="NEM08048.1"/>
    </source>
</evidence>
<protein>
    <submittedName>
        <fullName evidence="1">CoA transferase</fullName>
    </submittedName>
</protein>
<dbReference type="RefSeq" id="WP_163478109.1">
    <property type="nucleotide sequence ID" value="NZ_JAAGWE010000034.1"/>
</dbReference>
<name>A0A6P0GL30_9ACTN</name>
<accession>A0A6P0GL30</accession>
<evidence type="ECO:0000313" key="2">
    <source>
        <dbReference type="Proteomes" id="UP000471126"/>
    </source>
</evidence>
<dbReference type="InterPro" id="IPR023606">
    <property type="entry name" value="CoA-Trfase_III_dom_1_sf"/>
</dbReference>
<dbReference type="EMBL" id="JAAGWE010000034">
    <property type="protein sequence ID" value="NEM08048.1"/>
    <property type="molecule type" value="Genomic_DNA"/>
</dbReference>
<dbReference type="Pfam" id="PF02515">
    <property type="entry name" value="CoA_transf_3"/>
    <property type="match status" value="1"/>
</dbReference>
<comment type="caution">
    <text evidence="1">The sequence shown here is derived from an EMBL/GenBank/DDBJ whole genome shotgun (WGS) entry which is preliminary data.</text>
</comment>
<dbReference type="PANTHER" id="PTHR48228:SF2">
    <property type="entry name" value="E-CINNAMOYL-COA:R-PHENYLLACTATE COA TRANSFERASE LARGE SUBUNIT"/>
    <property type="match status" value="1"/>
</dbReference>
<dbReference type="SUPFAM" id="SSF89796">
    <property type="entry name" value="CoA-transferase family III (CaiB/BaiF)"/>
    <property type="match status" value="1"/>
</dbReference>
<dbReference type="Gene3D" id="3.30.1540.10">
    <property type="entry name" value="formyl-coa transferase, domain 3"/>
    <property type="match status" value="1"/>
</dbReference>
<dbReference type="Proteomes" id="UP000471126">
    <property type="component" value="Unassembled WGS sequence"/>
</dbReference>
<dbReference type="AlphaFoldDB" id="A0A6P0GL30"/>
<reference evidence="1 2" key="1">
    <citation type="submission" date="2019-12" db="EMBL/GenBank/DDBJ databases">
        <title>WGS of CPCC 203550 I12A-02606.</title>
        <authorList>
            <person name="Jiang Z."/>
        </authorList>
    </citation>
    <scope>NUCLEOTIDE SEQUENCE [LARGE SCALE GENOMIC DNA]</scope>
    <source>
        <strain evidence="1 2">I12A-02606</strain>
    </source>
</reference>
<dbReference type="InterPro" id="IPR050509">
    <property type="entry name" value="CoA-transferase_III"/>
</dbReference>
<dbReference type="Gene3D" id="3.40.50.10540">
    <property type="entry name" value="Crotonobetainyl-coa:carnitine coa-transferase, domain 1"/>
    <property type="match status" value="1"/>
</dbReference>
<dbReference type="InterPro" id="IPR044855">
    <property type="entry name" value="CoA-Trfase_III_dom3_sf"/>
</dbReference>
<organism evidence="1 2">
    <name type="scientific">Geodermatophilus normandii</name>
    <dbReference type="NCBI Taxonomy" id="1137989"/>
    <lineage>
        <taxon>Bacteria</taxon>
        <taxon>Bacillati</taxon>
        <taxon>Actinomycetota</taxon>
        <taxon>Actinomycetes</taxon>
        <taxon>Geodermatophilales</taxon>
        <taxon>Geodermatophilaceae</taxon>
        <taxon>Geodermatophilus</taxon>
    </lineage>
</organism>
<dbReference type="GO" id="GO:0016740">
    <property type="term" value="F:transferase activity"/>
    <property type="evidence" value="ECO:0007669"/>
    <property type="project" value="UniProtKB-KW"/>
</dbReference>
<sequence>MDESLFSGLKVIDCGSYIAAPAATTILADLGADVIKIEPPGAGDPYRQLPKLPGNPISEHDYAWLLDSHSKRGLAVDLASPGGQEVLHRLVADADVFVTNYPLRVRDKLHIDWETLSALNDRLIYGSFTGYGETGPEVAKPGFDATSYWARSGMMDQVRNSHEATPARAVIGQGDHPSAMTLYAGLVTALFQRERTGKGTMVSSSLLANGLWANSYLATAALCGAEFIPRPPRENLFNALSCHYQAADGSWLLLTILNEDRYWPVLARCVEREDLLTDERFATKPDRLRNSRALIVALDEAFGRHERPHWEEVLGENGIVFDIVATPTDIAYDQQVRATGLAVTFPEDERVSTVAVPFRLANLPTVPPRLPPSVGQHTDEVLAELGYDAERTAALRAAGTVA</sequence>
<dbReference type="InterPro" id="IPR003673">
    <property type="entry name" value="CoA-Trfase_fam_III"/>
</dbReference>